<keyword evidence="4" id="KW-1185">Reference proteome</keyword>
<dbReference type="CDD" id="cd00117">
    <property type="entry name" value="TFP"/>
    <property type="match status" value="1"/>
</dbReference>
<reference evidence="3 4" key="1">
    <citation type="journal article" date="2021" name="Sci. Rep.">
        <title>Chromosome anchoring in Senegalese sole (Solea senegalensis) reveals sex-associated markers and genome rearrangements in flatfish.</title>
        <authorList>
            <person name="Guerrero-Cozar I."/>
            <person name="Gomez-Garrido J."/>
            <person name="Berbel C."/>
            <person name="Martinez-Blanch J.F."/>
            <person name="Alioto T."/>
            <person name="Claros M.G."/>
            <person name="Gagnaire P.A."/>
            <person name="Manchado M."/>
        </authorList>
    </citation>
    <scope>NUCLEOTIDE SEQUENCE [LARGE SCALE GENOMIC DNA]</scope>
    <source>
        <strain evidence="3">Sse05_10M</strain>
    </source>
</reference>
<keyword evidence="1" id="KW-0732">Signal</keyword>
<comment type="caution">
    <text evidence="3">The sequence shown here is derived from an EMBL/GenBank/DDBJ whole genome shotgun (WGS) entry which is preliminary data.</text>
</comment>
<evidence type="ECO:0000259" key="2">
    <source>
        <dbReference type="Pfam" id="PF00021"/>
    </source>
</evidence>
<organism evidence="3 4">
    <name type="scientific">Solea senegalensis</name>
    <name type="common">Senegalese sole</name>
    <dbReference type="NCBI Taxonomy" id="28829"/>
    <lineage>
        <taxon>Eukaryota</taxon>
        <taxon>Metazoa</taxon>
        <taxon>Chordata</taxon>
        <taxon>Craniata</taxon>
        <taxon>Vertebrata</taxon>
        <taxon>Euteleostomi</taxon>
        <taxon>Actinopterygii</taxon>
        <taxon>Neopterygii</taxon>
        <taxon>Teleostei</taxon>
        <taxon>Neoteleostei</taxon>
        <taxon>Acanthomorphata</taxon>
        <taxon>Carangaria</taxon>
        <taxon>Pleuronectiformes</taxon>
        <taxon>Pleuronectoidei</taxon>
        <taxon>Soleidae</taxon>
        <taxon>Solea</taxon>
    </lineage>
</organism>
<dbReference type="InterPro" id="IPR016054">
    <property type="entry name" value="LY6_UPA_recep-like"/>
</dbReference>
<feature type="signal peptide" evidence="1">
    <location>
        <begin position="1"/>
        <end position="20"/>
    </location>
</feature>
<dbReference type="EMBL" id="JAGKHQ010000013">
    <property type="protein sequence ID" value="KAG7500548.1"/>
    <property type="molecule type" value="Genomic_DNA"/>
</dbReference>
<sequence>MAKIVFGIIAVIASFMLVESLKCNKCNFGLVGLCLISSEETCSSNSSVCYSGVATFPSLESFSGFNTQGCRVNSTGCNTTTTSSLLGVTFQTKISCCSEDKCNPVTSGAPSTKITFTTGMGAALLISVLGSML</sequence>
<gene>
    <name evidence="3" type="ORF">JOB18_022448</name>
</gene>
<evidence type="ECO:0000313" key="4">
    <source>
        <dbReference type="Proteomes" id="UP000693946"/>
    </source>
</evidence>
<protein>
    <recommendedName>
        <fullName evidence="2">UPAR/Ly6 domain-containing protein</fullName>
    </recommendedName>
</protein>
<accession>A0AAV6R789</accession>
<proteinExistence type="predicted"/>
<dbReference type="Proteomes" id="UP000693946">
    <property type="component" value="Linkage Group LG20"/>
</dbReference>
<evidence type="ECO:0000313" key="3">
    <source>
        <dbReference type="EMBL" id="KAG7500548.1"/>
    </source>
</evidence>
<name>A0AAV6R789_SOLSE</name>
<feature type="chain" id="PRO_5043394973" description="UPAR/Ly6 domain-containing protein" evidence="1">
    <location>
        <begin position="21"/>
        <end position="133"/>
    </location>
</feature>
<evidence type="ECO:0000256" key="1">
    <source>
        <dbReference type="SAM" id="SignalP"/>
    </source>
</evidence>
<dbReference type="AlphaFoldDB" id="A0AAV6R789"/>
<dbReference type="Pfam" id="PF00021">
    <property type="entry name" value="UPAR_LY6"/>
    <property type="match status" value="1"/>
</dbReference>
<feature type="domain" description="UPAR/Ly6" evidence="2">
    <location>
        <begin position="20"/>
        <end position="103"/>
    </location>
</feature>